<evidence type="ECO:0000313" key="4">
    <source>
        <dbReference type="Proteomes" id="UP000052237"/>
    </source>
</evidence>
<accession>A0A0S4RLF2</accession>
<accession>A0A9W5AS78</accession>
<feature type="coiled-coil region" evidence="1">
    <location>
        <begin position="146"/>
        <end position="198"/>
    </location>
</feature>
<proteinExistence type="predicted"/>
<organism evidence="2 4">
    <name type="scientific">Campylobacter hyointestinalis subsp. hyointestinalis</name>
    <dbReference type="NCBI Taxonomy" id="91352"/>
    <lineage>
        <taxon>Bacteria</taxon>
        <taxon>Pseudomonadati</taxon>
        <taxon>Campylobacterota</taxon>
        <taxon>Epsilonproteobacteria</taxon>
        <taxon>Campylobacterales</taxon>
        <taxon>Campylobacteraceae</taxon>
        <taxon>Campylobacter</taxon>
    </lineage>
</organism>
<evidence type="ECO:0000313" key="3">
    <source>
        <dbReference type="EMBL" id="CUU78159.1"/>
    </source>
</evidence>
<dbReference type="AlphaFoldDB" id="A0A0S4RLF2"/>
<dbReference type="GeneID" id="29473297"/>
<feature type="coiled-coil region" evidence="1">
    <location>
        <begin position="239"/>
        <end position="302"/>
    </location>
</feature>
<dbReference type="EMBL" id="FAVB01000001">
    <property type="protein sequence ID" value="CUU70868.1"/>
    <property type="molecule type" value="Genomic_DNA"/>
</dbReference>
<evidence type="ECO:0000256" key="1">
    <source>
        <dbReference type="SAM" id="Coils"/>
    </source>
</evidence>
<evidence type="ECO:0000313" key="2">
    <source>
        <dbReference type="EMBL" id="CUU70868.1"/>
    </source>
</evidence>
<dbReference type="EMBL" id="FAUW01000002">
    <property type="protein sequence ID" value="CUU78159.1"/>
    <property type="molecule type" value="Genomic_DNA"/>
</dbReference>
<feature type="coiled-coil region" evidence="1">
    <location>
        <begin position="78"/>
        <end position="105"/>
    </location>
</feature>
<dbReference type="Proteomes" id="UP000052237">
    <property type="component" value="Unassembled WGS sequence"/>
</dbReference>
<name>A0A0S4RLF2_CAMHY</name>
<gene>
    <name evidence="2" type="ORF">ERS686654_00283</name>
    <name evidence="3" type="ORF">ERS739220_00941</name>
</gene>
<protein>
    <submittedName>
        <fullName evidence="2">Vesicular transport factor Uso1p</fullName>
    </submittedName>
</protein>
<dbReference type="PROSITE" id="PS51257">
    <property type="entry name" value="PROKAR_LIPOPROTEIN"/>
    <property type="match status" value="1"/>
</dbReference>
<feature type="coiled-coil region" evidence="1">
    <location>
        <begin position="384"/>
        <end position="480"/>
    </location>
</feature>
<comment type="caution">
    <text evidence="2">The sequence shown here is derived from an EMBL/GenBank/DDBJ whole genome shotgun (WGS) entry which is preliminary data.</text>
</comment>
<dbReference type="RefSeq" id="WP_059425367.1">
    <property type="nucleotide sequence ID" value="NZ_FAUT01000001.1"/>
</dbReference>
<sequence length="639" mass="74794">MEFKKTVIRTTFFALFCVAIVSCDSDSSQKQDTQNRTLNFFDLPKTEQDWYIKKDELDKYGEYFTVDSYAKNFNIDDNQSIEGSIDELKAQIRLLREKNRLLFEDNAQFMNKNWAIMTKLREQQNSFDNEKKLINAKNLEIMNDVEKQHYKNINDLTKKINEVQKENLLTIKAYEQKIVSLENQIDTYQKKLQQSALNFDDKIATSTKEERLKNSDLAQKNRYLLEQIESLKKSMAFSINDLTKQIEEKKIRENELEQSILQKEAKINDLLASHTNEILELQKKNSQDLKDLKNEIVTQKKEYFDELNLKSSEYLKLANEYENYKKDKQKEFAIFQQNLAKTYKDAEEKKVNDIKNDFLRVIVEQNATISLLNARISSMEAKFRSDLEAKDKEYAKSLQALKDKALFIEQNENRLKAEFDQNVSSFKQALKQKDVKISELNAQIQDLIKSQTDGKMIKNYEILNEDITKLKLENENLKKFSEENLQKSKELVLQKDKDMKMELDKLKEHYESIIKDLKIGDFNMTSTSSLNGKKSIDEIKCELKDNAMTKECQSKFNDLLKKYGAEATYEIIALIPEFKHIDSSQTALLSSMELRSTTSIMSLASEPLKSKFGSKLKIVYAKEIKFEKSGYGFLIRVYK</sequence>
<dbReference type="Proteomes" id="UP000052257">
    <property type="component" value="Unassembled WGS sequence"/>
</dbReference>
<keyword evidence="4" id="KW-1185">Reference proteome</keyword>
<evidence type="ECO:0000313" key="5">
    <source>
        <dbReference type="Proteomes" id="UP000052257"/>
    </source>
</evidence>
<keyword evidence="1" id="KW-0175">Coiled coil</keyword>
<reference evidence="4 5" key="1">
    <citation type="submission" date="2015-11" db="EMBL/GenBank/DDBJ databases">
        <authorList>
            <consortium name="Pathogen Informatics"/>
        </authorList>
    </citation>
    <scope>NUCLEOTIDE SEQUENCE [LARGE SCALE GENOMIC DNA]</scope>
    <source>
        <strain evidence="2 4">006A-0059</strain>
        <strain evidence="3 5">006A-0191</strain>
    </source>
</reference>